<sequence>MSQEINGKALKLRDLYSFFWSVGLVFTSVGLLLGQEGKGRQGLNFENVQVDKQQVVYEQRLYRNPFIGLYGIQKVVNDSAHLLTYVPMIQGIPVARYKMGASLEANALTQAERSALTKWGFFPLQRRNYKFDFWLHPVFWAKFGNFSKPVRSNTSVLLQSQVYLWPGMALNWGILFPVSNDLDNRPKMIRPAPVFLNQFYAKDNHFVSASAGLFHNDQYGVNVQYRHTDFKSPWSYGLEVGLTGMYYYPRGGLYYEKMDKLLLLADVEYRFSKLDLLLKVSGGQFLWGDKGGRFDFIRQYTNVEIGLFVVATQNGATAGFNFAIPIPPRKIVQTSKMRLRTTEEFRWQYLYAGGYKMGERYQTGYQLDQRLRQYHQNYLNRQYQQTK</sequence>
<evidence type="ECO:0000256" key="1">
    <source>
        <dbReference type="SAM" id="Phobius"/>
    </source>
</evidence>
<dbReference type="InterPro" id="IPR010344">
    <property type="entry name" value="YbjH"/>
</dbReference>
<evidence type="ECO:0000313" key="3">
    <source>
        <dbReference type="Proteomes" id="UP000253141"/>
    </source>
</evidence>
<organism evidence="2 3">
    <name type="scientific">Runella aurantiaca</name>
    <dbReference type="NCBI Taxonomy" id="2282308"/>
    <lineage>
        <taxon>Bacteria</taxon>
        <taxon>Pseudomonadati</taxon>
        <taxon>Bacteroidota</taxon>
        <taxon>Cytophagia</taxon>
        <taxon>Cytophagales</taxon>
        <taxon>Spirosomataceae</taxon>
        <taxon>Runella</taxon>
    </lineage>
</organism>
<keyword evidence="1" id="KW-0472">Membrane</keyword>
<keyword evidence="3" id="KW-1185">Reference proteome</keyword>
<keyword evidence="1" id="KW-0812">Transmembrane</keyword>
<protein>
    <recommendedName>
        <fullName evidence="4">Exopolysaccharide biosynthesis protein YbjH</fullName>
    </recommendedName>
</protein>
<feature type="transmembrane region" description="Helical" evidence="1">
    <location>
        <begin position="15"/>
        <end position="34"/>
    </location>
</feature>
<proteinExistence type="predicted"/>
<keyword evidence="1" id="KW-1133">Transmembrane helix</keyword>
<accession>A0A369I897</accession>
<evidence type="ECO:0008006" key="4">
    <source>
        <dbReference type="Google" id="ProtNLM"/>
    </source>
</evidence>
<evidence type="ECO:0000313" key="2">
    <source>
        <dbReference type="EMBL" id="RDB04737.1"/>
    </source>
</evidence>
<dbReference type="OrthoDB" id="928790at2"/>
<reference evidence="2 3" key="1">
    <citation type="submission" date="2018-07" db="EMBL/GenBank/DDBJ databases">
        <title>Genome analysis of Runella aurantiaca.</title>
        <authorList>
            <person name="Yang X."/>
        </authorList>
    </citation>
    <scope>NUCLEOTIDE SEQUENCE [LARGE SCALE GENOMIC DNA]</scope>
    <source>
        <strain evidence="2 3">YX9</strain>
    </source>
</reference>
<dbReference type="Proteomes" id="UP000253141">
    <property type="component" value="Unassembled WGS sequence"/>
</dbReference>
<gene>
    <name evidence="2" type="ORF">DVG78_17410</name>
</gene>
<dbReference type="Pfam" id="PF06082">
    <property type="entry name" value="YjbH"/>
    <property type="match status" value="1"/>
</dbReference>
<dbReference type="EMBL" id="QPIW01000014">
    <property type="protein sequence ID" value="RDB04737.1"/>
    <property type="molecule type" value="Genomic_DNA"/>
</dbReference>
<name>A0A369I897_9BACT</name>
<dbReference type="AlphaFoldDB" id="A0A369I897"/>
<comment type="caution">
    <text evidence="2">The sequence shown here is derived from an EMBL/GenBank/DDBJ whole genome shotgun (WGS) entry which is preliminary data.</text>
</comment>